<dbReference type="CDD" id="cd04011">
    <property type="entry name" value="C2B_Ferlin"/>
    <property type="match status" value="1"/>
</dbReference>
<dbReference type="STRING" id="1965070.A0A3S3PRL4"/>
<evidence type="ECO:0000313" key="13">
    <source>
        <dbReference type="Proteomes" id="UP000285301"/>
    </source>
</evidence>
<dbReference type="PANTHER" id="PTHR12546:SF60">
    <property type="entry name" value="MISFIRE, ISOFORM F"/>
    <property type="match status" value="1"/>
</dbReference>
<feature type="domain" description="C2" evidence="11">
    <location>
        <begin position="1681"/>
        <end position="1831"/>
    </location>
</feature>
<dbReference type="CDD" id="cd04017">
    <property type="entry name" value="C2D_Ferlin"/>
    <property type="match status" value="1"/>
</dbReference>
<evidence type="ECO:0000256" key="6">
    <source>
        <dbReference type="ARBA" id="ARBA00022837"/>
    </source>
</evidence>
<dbReference type="PANTHER" id="PTHR12546">
    <property type="entry name" value="FER-1-LIKE"/>
    <property type="match status" value="1"/>
</dbReference>
<dbReference type="OrthoDB" id="6497339at2759"/>
<dbReference type="SMART" id="SM00239">
    <property type="entry name" value="C2"/>
    <property type="match status" value="5"/>
</dbReference>
<evidence type="ECO:0000256" key="1">
    <source>
        <dbReference type="ARBA" id="ARBA00004167"/>
    </source>
</evidence>
<dbReference type="InterPro" id="IPR012561">
    <property type="entry name" value="Ferlin_B-domain"/>
</dbReference>
<keyword evidence="5" id="KW-0677">Repeat</keyword>
<dbReference type="InterPro" id="IPR037722">
    <property type="entry name" value="C2C_Ferlin"/>
</dbReference>
<dbReference type="InterPro" id="IPR032362">
    <property type="entry name" value="Ferlin_C"/>
</dbReference>
<feature type="transmembrane region" description="Helical" evidence="10">
    <location>
        <begin position="1952"/>
        <end position="1972"/>
    </location>
</feature>
<feature type="domain" description="C2" evidence="11">
    <location>
        <begin position="391"/>
        <end position="526"/>
    </location>
</feature>
<dbReference type="InterPro" id="IPR035892">
    <property type="entry name" value="C2_domain_sf"/>
</dbReference>
<keyword evidence="3 10" id="KW-0812">Transmembrane</keyword>
<feature type="compositionally biased region" description="Polar residues" evidence="9">
    <location>
        <begin position="1341"/>
        <end position="1361"/>
    </location>
</feature>
<dbReference type="InterPro" id="IPR055072">
    <property type="entry name" value="Ferlin_DSRM"/>
</dbReference>
<dbReference type="GO" id="GO:0016020">
    <property type="term" value="C:membrane"/>
    <property type="evidence" value="ECO:0007669"/>
    <property type="project" value="UniProtKB-SubCell"/>
</dbReference>
<dbReference type="FunFam" id="2.60.40.150:FF:000054">
    <property type="entry name" value="otoferlin isoform X2"/>
    <property type="match status" value="1"/>
</dbReference>
<dbReference type="InterPro" id="IPR037720">
    <property type="entry name" value="C2B_Ferlin"/>
</dbReference>
<feature type="region of interest" description="Disordered" evidence="9">
    <location>
        <begin position="1334"/>
        <end position="1363"/>
    </location>
</feature>
<dbReference type="CDD" id="cd08374">
    <property type="entry name" value="C2F_Ferlin"/>
    <property type="match status" value="1"/>
</dbReference>
<organism evidence="12 13">
    <name type="scientific">Dinothrombium tinctorium</name>
    <dbReference type="NCBI Taxonomy" id="1965070"/>
    <lineage>
        <taxon>Eukaryota</taxon>
        <taxon>Metazoa</taxon>
        <taxon>Ecdysozoa</taxon>
        <taxon>Arthropoda</taxon>
        <taxon>Chelicerata</taxon>
        <taxon>Arachnida</taxon>
        <taxon>Acari</taxon>
        <taxon>Acariformes</taxon>
        <taxon>Trombidiformes</taxon>
        <taxon>Prostigmata</taxon>
        <taxon>Anystina</taxon>
        <taxon>Parasitengona</taxon>
        <taxon>Trombidioidea</taxon>
        <taxon>Trombidiidae</taxon>
        <taxon>Dinothrombium</taxon>
    </lineage>
</organism>
<dbReference type="EMBL" id="NCKU01003816">
    <property type="protein sequence ID" value="RWS06883.1"/>
    <property type="molecule type" value="Genomic_DNA"/>
</dbReference>
<dbReference type="SUPFAM" id="SSF49562">
    <property type="entry name" value="C2 domain (Calcium/lipid-binding domain, CaLB)"/>
    <property type="match status" value="6"/>
</dbReference>
<keyword evidence="6" id="KW-0106">Calcium</keyword>
<protein>
    <submittedName>
        <fullName evidence="12">Otoferlin-like isoform X3</fullName>
    </submittedName>
</protein>
<dbReference type="SMART" id="SM01202">
    <property type="entry name" value="FerI"/>
    <property type="match status" value="1"/>
</dbReference>
<keyword evidence="8 10" id="KW-0472">Membrane</keyword>
<dbReference type="InterPro" id="IPR037721">
    <property type="entry name" value="Ferlin"/>
</dbReference>
<dbReference type="PROSITE" id="PS50004">
    <property type="entry name" value="C2"/>
    <property type="match status" value="5"/>
</dbReference>
<dbReference type="Proteomes" id="UP000285301">
    <property type="component" value="Unassembled WGS sequence"/>
</dbReference>
<evidence type="ECO:0000256" key="5">
    <source>
        <dbReference type="ARBA" id="ARBA00022737"/>
    </source>
</evidence>
<keyword evidence="13" id="KW-1185">Reference proteome</keyword>
<dbReference type="GO" id="GO:0046872">
    <property type="term" value="F:metal ion binding"/>
    <property type="evidence" value="ECO:0007669"/>
    <property type="project" value="UniProtKB-KW"/>
</dbReference>
<dbReference type="Pfam" id="PF22901">
    <property type="entry name" value="dsrm_Ferlin"/>
    <property type="match status" value="1"/>
</dbReference>
<dbReference type="Pfam" id="PF08151">
    <property type="entry name" value="FerI"/>
    <property type="match status" value="1"/>
</dbReference>
<proteinExistence type="inferred from homology"/>
<gene>
    <name evidence="12" type="ORF">B4U79_06117</name>
</gene>
<keyword evidence="7 10" id="KW-1133">Transmembrane helix</keyword>
<dbReference type="CDD" id="cd04018">
    <property type="entry name" value="C2C_Ferlin"/>
    <property type="match status" value="1"/>
</dbReference>
<feature type="domain" description="C2" evidence="11">
    <location>
        <begin position="1431"/>
        <end position="1549"/>
    </location>
</feature>
<feature type="domain" description="C2" evidence="11">
    <location>
        <begin position="929"/>
        <end position="1065"/>
    </location>
</feature>
<keyword evidence="4" id="KW-0479">Metal-binding</keyword>
<accession>A0A3S3PRL4</accession>
<feature type="compositionally biased region" description="Basic and acidic residues" evidence="9">
    <location>
        <begin position="155"/>
        <end position="165"/>
    </location>
</feature>
<evidence type="ECO:0000256" key="10">
    <source>
        <dbReference type="SAM" id="Phobius"/>
    </source>
</evidence>
<feature type="region of interest" description="Disordered" evidence="9">
    <location>
        <begin position="110"/>
        <end position="139"/>
    </location>
</feature>
<dbReference type="Pfam" id="PF00168">
    <property type="entry name" value="C2"/>
    <property type="match status" value="5"/>
</dbReference>
<dbReference type="GO" id="GO:0007009">
    <property type="term" value="P:plasma membrane organization"/>
    <property type="evidence" value="ECO:0007669"/>
    <property type="project" value="TreeGrafter"/>
</dbReference>
<evidence type="ECO:0000313" key="12">
    <source>
        <dbReference type="EMBL" id="RWS06883.1"/>
    </source>
</evidence>
<dbReference type="SMART" id="SM01201">
    <property type="entry name" value="FerB"/>
    <property type="match status" value="1"/>
</dbReference>
<evidence type="ECO:0000256" key="9">
    <source>
        <dbReference type="SAM" id="MobiDB-lite"/>
    </source>
</evidence>
<dbReference type="CDD" id="cd04037">
    <property type="entry name" value="C2E_Ferlin"/>
    <property type="match status" value="1"/>
</dbReference>
<evidence type="ECO:0000256" key="3">
    <source>
        <dbReference type="ARBA" id="ARBA00022692"/>
    </source>
</evidence>
<dbReference type="Pfam" id="PF08150">
    <property type="entry name" value="FerB"/>
    <property type="match status" value="1"/>
</dbReference>
<evidence type="ECO:0000256" key="4">
    <source>
        <dbReference type="ARBA" id="ARBA00022723"/>
    </source>
</evidence>
<feature type="non-terminal residue" evidence="12">
    <location>
        <position position="1"/>
    </location>
</feature>
<evidence type="ECO:0000259" key="11">
    <source>
        <dbReference type="PROSITE" id="PS50004"/>
    </source>
</evidence>
<evidence type="ECO:0000256" key="2">
    <source>
        <dbReference type="ARBA" id="ARBA00007561"/>
    </source>
</evidence>
<sequence>VSFSTKIYESNDECITIDEKFQWPLGSEINADEVLRLQLIGHNRYLSNKIIGNYGLVLQKLVEDGVLKVNDCFTDINNMPIPISIHFDICYIPPEKKTLDNPVDQSAVEIPEGDSETQQLYPKSPVRKKDSTSGKSSSIPATVKSLANIIRLGKSRTDSQEEKMGLTKSGNGNLNEYGSTLTSGSSYNDVLVPIDYDLSPNMQSETPSLTMSTQEGEEVGPYSITKPVLVKRLDEVQESIPSNLKPQDYQVCVTIIEARHLAGLNMDPVICVQVGDQKKFTSVKESTNCPYYNEYFVFDFHMAPSMLFDKIITITVLHSRNILRPGKVIGSFKLDVGTVFAQVDHQFFHKWALLTDPDDVFSGAKGYVKCDILVAGKGDNLKPPPSKSPGDEDDIEGNLLLPKGVSAERQHAKFIIKIYRADGLPRFNAGLVSNVKKAFASQSRHLIDPYVVVTFAGLTAKTSVRKNCCNPAWNEQIVFTDMFPLLCQRIKIQIRDSDPVNDNVIATHFINLSSISNDGEKGFLPTFGPSFIYLYGSSKDFSSVLFGDQSQLNDGFCEGVSYRGRILISIATQILDSIDNNLADISVEPILPINELAFGRNEEFLLFATIFESNMIDRKYGEKLISYEITIGNDGSVDENPSDYLDIAEESSVSEREEKVSLIPVSPLLRSNHEMRSRTNSFRPMISDRQYYHLPIEQEKPCLYVKSTWPDYRRRLYNSNIITRIAYNLEIGLKDVEEMVRLERPHCDRRFRGVLEELAMGCNGYTSIAKVSTGTPAGKTKLDKERLRLCQRELEQIACQAKAMKPLITSINIKEKLKIAYQFLHMIRALSEDGLNNGLPDIFVWMIASGKRIAYSRLSSKNYIFSLVEEERGKHCMKVHNLFLKLPGKNTWVIQNKLQIYVWFGLMKHKKYFPKGLPKGYKMCDEIRQAEKIGLMPPINLVYVEKHTFQFRAHMYQARSLIGSDSSGLSDPFAKVIFADYCQMTQVIEETLSPTWDEMLIFPQVTLFGNRIDILNDPPTVVIEIYDQDKVGKSEFIGRSFAKCYIRFADQFYCVPSLEWFDIWRGDDQAGQLLAAFELLQFEDKTKNESEYPYLLPDPKISTVAILGPAGSGDRCSLYPVPPSIRPTLSKYRIEVLFWGLRDLKRVHFMSVDRPRVDIECSGHILSSSIILNYKRNSNFQIPIKHMDLELPDQELYCPPLTIRVMDCRSFGRFTLVGTHVIASLSKYIYKGIKDTAKNSNALKFQDIYISAQSILPNEAFTAKIHKNNQNKRKKKLEESAILLSIDDEDDNIDWWSRYFASLDAMISEKQQLVQEMEQMMSSYCTDEEQIMNGARKRSRSGTPKSVSPKSKAGSSPSRIATQAKRMQLPNQMLIKIYPYELENAEEFGLFSDWLNSFELYRGKRSSGEQDDQSRLVGIFKGSIQLYRYPFPEKNLFETTPNNEPIHVLVRIYIVKGNDLHPQDLNGKADPYIVINLGSKRISDKENYISKQLNPIFGKCFELEATFPQDSLLSIQVYDWDLFGTDDLIGETKIDLENRFYSRHRATCGLPRVYETSGPNQWRDSMKPTQILSKLCKDLKISGPQVNRNKIKIGNVSYVFTFNKPNNMMSPPSDDPPPPYSSSCPVLSEEQMALGVLRNWHKVFNYSLVPEHIETRGLYHPDRPGIEQGQLEMWIDMFPMDMPQPPPPIDISPRKPKSYELRIIIWNTEDVVLEDDAFFTGEKMSDIYVKGWLKGPEDAQCTDIHYRSLTGEGNFNWRFIFPFDYLPAEEKIVISRKESLFSWDETECKIPARLHLQVWDADHFSADDFLGAITLDLNRFPRGAKSSKLCTLDMLKHCDYNGSAPLISLFKQRRVKGWWPFYVKKENDEMELTVRHFLFSDLFSLQLFRRFQGKVEAEMQLLTKEEAERNPVGHGRNEPDPLEKPNRPDSSFLWVLNPLKSMRYIIWHQYKWLIVKGILFLLMVLFLAFFFYSIPGYTVKKILGA</sequence>
<comment type="similarity">
    <text evidence="2">Belongs to the ferlin family.</text>
</comment>
<evidence type="ECO:0000256" key="8">
    <source>
        <dbReference type="ARBA" id="ARBA00023136"/>
    </source>
</evidence>
<dbReference type="FunFam" id="2.60.40.150:FF:000026">
    <property type="entry name" value="dysferlin isoform X2"/>
    <property type="match status" value="1"/>
</dbReference>
<dbReference type="Pfam" id="PF16165">
    <property type="entry name" value="Ferlin_C"/>
    <property type="match status" value="1"/>
</dbReference>
<feature type="domain" description="C2" evidence="11">
    <location>
        <begin position="232"/>
        <end position="352"/>
    </location>
</feature>
<comment type="caution">
    <text evidence="12">The sequence shown here is derived from an EMBL/GenBank/DDBJ whole genome shotgun (WGS) entry which is preliminary data.</text>
</comment>
<dbReference type="InterPro" id="IPR012968">
    <property type="entry name" value="FerIin_dom"/>
</dbReference>
<evidence type="ECO:0000256" key="7">
    <source>
        <dbReference type="ARBA" id="ARBA00022989"/>
    </source>
</evidence>
<dbReference type="FunFam" id="2.60.40.150:FF:000009">
    <property type="entry name" value="dysferlin isoform X2"/>
    <property type="match status" value="1"/>
</dbReference>
<name>A0A3S3PRL4_9ACAR</name>
<comment type="subcellular location">
    <subcellularLocation>
        <location evidence="1">Membrane</location>
        <topology evidence="1">Single-pass membrane protein</topology>
    </subcellularLocation>
</comment>
<reference evidence="12 13" key="1">
    <citation type="journal article" date="2018" name="Gigascience">
        <title>Genomes of trombidid mites reveal novel predicted allergens and laterally-transferred genes associated with secondary metabolism.</title>
        <authorList>
            <person name="Dong X."/>
            <person name="Chaisiri K."/>
            <person name="Xia D."/>
            <person name="Armstrong S.D."/>
            <person name="Fang Y."/>
            <person name="Donnelly M.J."/>
            <person name="Kadowaki T."/>
            <person name="McGarry J.W."/>
            <person name="Darby A.C."/>
            <person name="Makepeace B.L."/>
        </authorList>
    </citation>
    <scope>NUCLEOTIDE SEQUENCE [LARGE SCALE GENOMIC DNA]</scope>
    <source>
        <strain evidence="12">UoL-WK</strain>
    </source>
</reference>
<dbReference type="FunFam" id="2.60.40.150:FF:000138">
    <property type="entry name" value="Fer-1-like family member 6"/>
    <property type="match status" value="1"/>
</dbReference>
<dbReference type="Gene3D" id="2.60.40.150">
    <property type="entry name" value="C2 domain"/>
    <property type="match status" value="6"/>
</dbReference>
<feature type="region of interest" description="Disordered" evidence="9">
    <location>
        <begin position="154"/>
        <end position="173"/>
    </location>
</feature>
<dbReference type="InterPro" id="IPR000008">
    <property type="entry name" value="C2_dom"/>
</dbReference>
<dbReference type="InterPro" id="IPR037724">
    <property type="entry name" value="C2E_Ferlin"/>
</dbReference>
<dbReference type="FunFam" id="2.60.40.150:FF:000034">
    <property type="entry name" value="otoferlin isoform X2"/>
    <property type="match status" value="1"/>
</dbReference>
<dbReference type="InterPro" id="IPR037723">
    <property type="entry name" value="C2D_Ferlin"/>
</dbReference>
<dbReference type="InterPro" id="IPR037725">
    <property type="entry name" value="C2F_Ferlin"/>
</dbReference>